<keyword evidence="3" id="KW-1003">Cell membrane</keyword>
<sequence>MSAVATARDRLPGAATPPPATGNRPRRRYSRTGRILLYVTLSALLLVFVAPMLWALSGSFKPRGDLFEYPPNLIPSPATLDNYRNLLDSQPFWSWFAISVLTAAAATAVAVFVCALAGFAFAKYRFAGKRLLFSVMFSSLSVPFAVILVPLFVLVVKSGLSNPWFALTVPWVAPAFGIFMMQQYIIQSIPDEILESARMDGASEFGIFLRVVLPLLRPSLGALAVWQFLQSYNSFMWPLVLISNTENYTLPLGLNILFKAEARQFDLVLPGAVLASVPTILVFLLLRKQLLEGLSAGAVKG</sequence>
<evidence type="ECO:0000256" key="2">
    <source>
        <dbReference type="ARBA" id="ARBA00022448"/>
    </source>
</evidence>
<keyword evidence="6 7" id="KW-0472">Membrane</keyword>
<evidence type="ECO:0000256" key="5">
    <source>
        <dbReference type="ARBA" id="ARBA00022989"/>
    </source>
</evidence>
<feature type="region of interest" description="Disordered" evidence="8">
    <location>
        <begin position="1"/>
        <end position="27"/>
    </location>
</feature>
<dbReference type="Pfam" id="PF00528">
    <property type="entry name" value="BPD_transp_1"/>
    <property type="match status" value="1"/>
</dbReference>
<dbReference type="AlphaFoldDB" id="A0A4R4T2K0"/>
<keyword evidence="2 7" id="KW-0813">Transport</keyword>
<dbReference type="EMBL" id="SMKI01000291">
    <property type="protein sequence ID" value="TDC71010.1"/>
    <property type="molecule type" value="Genomic_DNA"/>
</dbReference>
<proteinExistence type="inferred from homology"/>
<dbReference type="PANTHER" id="PTHR43744">
    <property type="entry name" value="ABC TRANSPORTER PERMEASE PROTEIN MG189-RELATED-RELATED"/>
    <property type="match status" value="1"/>
</dbReference>
<keyword evidence="4 7" id="KW-0812">Transmembrane</keyword>
<reference evidence="10 11" key="1">
    <citation type="submission" date="2019-03" db="EMBL/GenBank/DDBJ databases">
        <title>Draft genome sequences of novel Actinobacteria.</title>
        <authorList>
            <person name="Sahin N."/>
            <person name="Ay H."/>
            <person name="Saygin H."/>
        </authorList>
    </citation>
    <scope>NUCLEOTIDE SEQUENCE [LARGE SCALE GENOMIC DNA]</scope>
    <source>
        <strain evidence="10 11">DSM 41900</strain>
    </source>
</reference>
<evidence type="ECO:0000256" key="8">
    <source>
        <dbReference type="SAM" id="MobiDB-lite"/>
    </source>
</evidence>
<feature type="transmembrane region" description="Helical" evidence="7">
    <location>
        <begin position="131"/>
        <end position="152"/>
    </location>
</feature>
<keyword evidence="5 7" id="KW-1133">Transmembrane helix</keyword>
<feature type="domain" description="ABC transmembrane type-1" evidence="9">
    <location>
        <begin position="96"/>
        <end position="286"/>
    </location>
</feature>
<dbReference type="CDD" id="cd06261">
    <property type="entry name" value="TM_PBP2"/>
    <property type="match status" value="1"/>
</dbReference>
<feature type="transmembrane region" description="Helical" evidence="7">
    <location>
        <begin position="92"/>
        <end position="119"/>
    </location>
</feature>
<protein>
    <submittedName>
        <fullName evidence="10">Carbohydrate ABC transporter permease</fullName>
    </submittedName>
</protein>
<keyword evidence="11" id="KW-1185">Reference proteome</keyword>
<dbReference type="Proteomes" id="UP000295345">
    <property type="component" value="Unassembled WGS sequence"/>
</dbReference>
<dbReference type="InterPro" id="IPR000515">
    <property type="entry name" value="MetI-like"/>
</dbReference>
<dbReference type="RefSeq" id="WP_132820211.1">
    <property type="nucleotide sequence ID" value="NZ_SMKI01000291.1"/>
</dbReference>
<feature type="transmembrane region" description="Helical" evidence="7">
    <location>
        <begin position="207"/>
        <end position="229"/>
    </location>
</feature>
<feature type="transmembrane region" description="Helical" evidence="7">
    <location>
        <begin position="35"/>
        <end position="56"/>
    </location>
</feature>
<dbReference type="PROSITE" id="PS50928">
    <property type="entry name" value="ABC_TM1"/>
    <property type="match status" value="1"/>
</dbReference>
<evidence type="ECO:0000256" key="6">
    <source>
        <dbReference type="ARBA" id="ARBA00023136"/>
    </source>
</evidence>
<dbReference type="GO" id="GO:0005886">
    <property type="term" value="C:plasma membrane"/>
    <property type="evidence" value="ECO:0007669"/>
    <property type="project" value="UniProtKB-SubCell"/>
</dbReference>
<evidence type="ECO:0000256" key="7">
    <source>
        <dbReference type="RuleBase" id="RU363032"/>
    </source>
</evidence>
<evidence type="ECO:0000256" key="3">
    <source>
        <dbReference type="ARBA" id="ARBA00022475"/>
    </source>
</evidence>
<evidence type="ECO:0000313" key="10">
    <source>
        <dbReference type="EMBL" id="TDC71010.1"/>
    </source>
</evidence>
<comment type="caution">
    <text evidence="10">The sequence shown here is derived from an EMBL/GenBank/DDBJ whole genome shotgun (WGS) entry which is preliminary data.</text>
</comment>
<evidence type="ECO:0000313" key="11">
    <source>
        <dbReference type="Proteomes" id="UP000295345"/>
    </source>
</evidence>
<dbReference type="InterPro" id="IPR035906">
    <property type="entry name" value="MetI-like_sf"/>
</dbReference>
<name>A0A4R4T2K0_9ACTN</name>
<dbReference type="OrthoDB" id="2063054at2"/>
<feature type="transmembrane region" description="Helical" evidence="7">
    <location>
        <begin position="164"/>
        <end position="186"/>
    </location>
</feature>
<evidence type="ECO:0000256" key="1">
    <source>
        <dbReference type="ARBA" id="ARBA00004651"/>
    </source>
</evidence>
<comment type="subcellular location">
    <subcellularLocation>
        <location evidence="1 7">Cell membrane</location>
        <topology evidence="1 7">Multi-pass membrane protein</topology>
    </subcellularLocation>
</comment>
<dbReference type="Gene3D" id="1.10.3720.10">
    <property type="entry name" value="MetI-like"/>
    <property type="match status" value="1"/>
</dbReference>
<evidence type="ECO:0000256" key="4">
    <source>
        <dbReference type="ARBA" id="ARBA00022692"/>
    </source>
</evidence>
<dbReference type="SUPFAM" id="SSF161098">
    <property type="entry name" value="MetI-like"/>
    <property type="match status" value="1"/>
</dbReference>
<feature type="transmembrane region" description="Helical" evidence="7">
    <location>
        <begin position="267"/>
        <end position="286"/>
    </location>
</feature>
<evidence type="ECO:0000259" key="9">
    <source>
        <dbReference type="PROSITE" id="PS50928"/>
    </source>
</evidence>
<accession>A0A4R4T2K0</accession>
<comment type="similarity">
    <text evidence="7">Belongs to the binding-protein-dependent transport system permease family.</text>
</comment>
<dbReference type="PANTHER" id="PTHR43744:SF12">
    <property type="entry name" value="ABC TRANSPORTER PERMEASE PROTEIN MG189-RELATED"/>
    <property type="match status" value="1"/>
</dbReference>
<organism evidence="10 11">
    <name type="scientific">Streptomyces hainanensis</name>
    <dbReference type="NCBI Taxonomy" id="402648"/>
    <lineage>
        <taxon>Bacteria</taxon>
        <taxon>Bacillati</taxon>
        <taxon>Actinomycetota</taxon>
        <taxon>Actinomycetes</taxon>
        <taxon>Kitasatosporales</taxon>
        <taxon>Streptomycetaceae</taxon>
        <taxon>Streptomyces</taxon>
    </lineage>
</organism>
<gene>
    <name evidence="10" type="ORF">E1283_24005</name>
</gene>
<dbReference type="GO" id="GO:0055085">
    <property type="term" value="P:transmembrane transport"/>
    <property type="evidence" value="ECO:0007669"/>
    <property type="project" value="InterPro"/>
</dbReference>